<gene>
    <name evidence="1" type="ORF">POCULU_LOCUS2703</name>
</gene>
<name>A0A9N8ZQ96_9GLOM</name>
<proteinExistence type="predicted"/>
<protein>
    <submittedName>
        <fullName evidence="1">7932_t:CDS:1</fullName>
    </submittedName>
</protein>
<sequence length="123" mass="14176">MSLHLHYNLSDDMIAFTSSFASIPPRKSAEDYPQATEEEASAAYEEYKDFFRKYHSDHPGQSTDCYEEYLETKQERQLGVIGWGRTVCRRDITGFVAVIWRENALRRALEECRIELSKGGADS</sequence>
<keyword evidence="2" id="KW-1185">Reference proteome</keyword>
<reference evidence="1" key="1">
    <citation type="submission" date="2021-06" db="EMBL/GenBank/DDBJ databases">
        <authorList>
            <person name="Kallberg Y."/>
            <person name="Tangrot J."/>
            <person name="Rosling A."/>
        </authorList>
    </citation>
    <scope>NUCLEOTIDE SEQUENCE</scope>
    <source>
        <strain evidence="1">IA702</strain>
    </source>
</reference>
<evidence type="ECO:0000313" key="1">
    <source>
        <dbReference type="EMBL" id="CAG8503615.1"/>
    </source>
</evidence>
<dbReference type="EMBL" id="CAJVPJ010000263">
    <property type="protein sequence ID" value="CAG8503615.1"/>
    <property type="molecule type" value="Genomic_DNA"/>
</dbReference>
<comment type="caution">
    <text evidence="1">The sequence shown here is derived from an EMBL/GenBank/DDBJ whole genome shotgun (WGS) entry which is preliminary data.</text>
</comment>
<evidence type="ECO:0000313" key="2">
    <source>
        <dbReference type="Proteomes" id="UP000789572"/>
    </source>
</evidence>
<dbReference type="Proteomes" id="UP000789572">
    <property type="component" value="Unassembled WGS sequence"/>
</dbReference>
<dbReference type="AlphaFoldDB" id="A0A9N8ZQ96"/>
<accession>A0A9N8ZQ96</accession>
<organism evidence="1 2">
    <name type="scientific">Paraglomus occultum</name>
    <dbReference type="NCBI Taxonomy" id="144539"/>
    <lineage>
        <taxon>Eukaryota</taxon>
        <taxon>Fungi</taxon>
        <taxon>Fungi incertae sedis</taxon>
        <taxon>Mucoromycota</taxon>
        <taxon>Glomeromycotina</taxon>
        <taxon>Glomeromycetes</taxon>
        <taxon>Paraglomerales</taxon>
        <taxon>Paraglomeraceae</taxon>
        <taxon>Paraglomus</taxon>
    </lineage>
</organism>